<comment type="caution">
    <text evidence="6">The sequence shown here is derived from an EMBL/GenBank/DDBJ whole genome shotgun (WGS) entry which is preliminary data.</text>
</comment>
<proteinExistence type="inferred from homology"/>
<dbReference type="SMART" id="SM00387">
    <property type="entry name" value="HATPase_c"/>
    <property type="match status" value="1"/>
</dbReference>
<protein>
    <submittedName>
        <fullName evidence="6">Anti-sigma F factor</fullName>
        <ecNumber evidence="6">2.7.11.1</ecNumber>
    </submittedName>
</protein>
<accession>A0ABS6E646</accession>
<evidence type="ECO:0000313" key="6">
    <source>
        <dbReference type="EMBL" id="MBU5438229.1"/>
    </source>
</evidence>
<keyword evidence="7" id="KW-1185">Reference proteome</keyword>
<sequence length="146" mass="16426">MLEKNYMKLEFLSKSNNESFARVVVAAFASQLDPTLEELSDIKTAVSEAVTNAIIHGYEYKEGIVIVESRIENNQIEITVEDKGMGIADIHKAMEPFYTSKPDLERSGMGFTVMETFMDRLEVESIKGEGTKIKMVKTFKSLSSEE</sequence>
<dbReference type="PANTHER" id="PTHR35526:SF3">
    <property type="entry name" value="ANTI-SIGMA-F FACTOR RSBW"/>
    <property type="match status" value="1"/>
</dbReference>
<evidence type="ECO:0000256" key="2">
    <source>
        <dbReference type="ARBA" id="ARBA00022741"/>
    </source>
</evidence>
<dbReference type="RefSeq" id="WP_216519165.1">
    <property type="nucleotide sequence ID" value="NZ_JAHLPM010000007.1"/>
</dbReference>
<gene>
    <name evidence="6" type="primary">spoIIAB</name>
    <name evidence="6" type="ORF">KQI42_09425</name>
</gene>
<keyword evidence="4" id="KW-0067">ATP-binding</keyword>
<evidence type="ECO:0000259" key="5">
    <source>
        <dbReference type="SMART" id="SM00387"/>
    </source>
</evidence>
<dbReference type="Proteomes" id="UP000749471">
    <property type="component" value="Unassembled WGS sequence"/>
</dbReference>
<dbReference type="GO" id="GO:0004674">
    <property type="term" value="F:protein serine/threonine kinase activity"/>
    <property type="evidence" value="ECO:0007669"/>
    <property type="project" value="UniProtKB-EC"/>
</dbReference>
<dbReference type="EC" id="2.7.11.1" evidence="6"/>
<evidence type="ECO:0000313" key="7">
    <source>
        <dbReference type="Proteomes" id="UP000749471"/>
    </source>
</evidence>
<reference evidence="6 7" key="1">
    <citation type="submission" date="2021-06" db="EMBL/GenBank/DDBJ databases">
        <authorList>
            <person name="Sun Q."/>
            <person name="Li D."/>
        </authorList>
    </citation>
    <scope>NUCLEOTIDE SEQUENCE [LARGE SCALE GENOMIC DNA]</scope>
    <source>
        <strain evidence="6 7">MSJ-40</strain>
    </source>
</reference>
<name>A0ABS6E646_9FIRM</name>
<dbReference type="NCBIfam" id="TIGR01925">
    <property type="entry name" value="spIIAB"/>
    <property type="match status" value="1"/>
</dbReference>
<feature type="domain" description="Histidine kinase/HSP90-like ATPase" evidence="5">
    <location>
        <begin position="37"/>
        <end position="141"/>
    </location>
</feature>
<dbReference type="Pfam" id="PF13581">
    <property type="entry name" value="HATPase_c_2"/>
    <property type="match status" value="1"/>
</dbReference>
<dbReference type="InterPro" id="IPR010194">
    <property type="entry name" value="Anti-sigma_F"/>
</dbReference>
<dbReference type="InterPro" id="IPR050267">
    <property type="entry name" value="Anti-sigma-factor_SerPK"/>
</dbReference>
<evidence type="ECO:0000256" key="4">
    <source>
        <dbReference type="ARBA" id="ARBA00022840"/>
    </source>
</evidence>
<evidence type="ECO:0000256" key="3">
    <source>
        <dbReference type="ARBA" id="ARBA00022777"/>
    </source>
</evidence>
<dbReference type="InterPro" id="IPR003594">
    <property type="entry name" value="HATPase_dom"/>
</dbReference>
<keyword evidence="1 6" id="KW-0808">Transferase</keyword>
<organism evidence="6 7">
    <name type="scientific">Tissierella simiarum</name>
    <dbReference type="NCBI Taxonomy" id="2841534"/>
    <lineage>
        <taxon>Bacteria</taxon>
        <taxon>Bacillati</taxon>
        <taxon>Bacillota</taxon>
        <taxon>Tissierellia</taxon>
        <taxon>Tissierellales</taxon>
        <taxon>Tissierellaceae</taxon>
        <taxon>Tissierella</taxon>
    </lineage>
</organism>
<evidence type="ECO:0000256" key="1">
    <source>
        <dbReference type="ARBA" id="ARBA00022679"/>
    </source>
</evidence>
<dbReference type="EMBL" id="JAHLPM010000007">
    <property type="protein sequence ID" value="MBU5438229.1"/>
    <property type="molecule type" value="Genomic_DNA"/>
</dbReference>
<dbReference type="HAMAP" id="MF_00637">
    <property type="entry name" value="Anti_sigma_F"/>
    <property type="match status" value="1"/>
</dbReference>
<keyword evidence="3" id="KW-0418">Kinase</keyword>
<keyword evidence="2" id="KW-0547">Nucleotide-binding</keyword>
<dbReference type="PANTHER" id="PTHR35526">
    <property type="entry name" value="ANTI-SIGMA-F FACTOR RSBW-RELATED"/>
    <property type="match status" value="1"/>
</dbReference>